<evidence type="ECO:0000313" key="5">
    <source>
        <dbReference type="EMBL" id="VGO12572.1"/>
    </source>
</evidence>
<protein>
    <submittedName>
        <fullName evidence="5">Choline-sulfatase</fullName>
    </submittedName>
</protein>
<evidence type="ECO:0000256" key="2">
    <source>
        <dbReference type="ARBA" id="ARBA00022801"/>
    </source>
</evidence>
<reference evidence="5 6" key="1">
    <citation type="submission" date="2019-04" db="EMBL/GenBank/DDBJ databases">
        <authorList>
            <person name="Van Vliet M D."/>
        </authorList>
    </citation>
    <scope>NUCLEOTIDE SEQUENCE [LARGE SCALE GENOMIC DNA]</scope>
    <source>
        <strain evidence="5 6">F1</strain>
    </source>
</reference>
<dbReference type="RefSeq" id="WP_136078220.1">
    <property type="nucleotide sequence ID" value="NZ_CAAHFG010000001.1"/>
</dbReference>
<dbReference type="InterPro" id="IPR032506">
    <property type="entry name" value="SGSH_C"/>
</dbReference>
<evidence type="ECO:0000256" key="3">
    <source>
        <dbReference type="SAM" id="SignalP"/>
    </source>
</evidence>
<dbReference type="InterPro" id="IPR024607">
    <property type="entry name" value="Sulfatase_CS"/>
</dbReference>
<evidence type="ECO:0000313" key="6">
    <source>
        <dbReference type="Proteomes" id="UP000366872"/>
    </source>
</evidence>
<accession>A0A6C2TY59</accession>
<comment type="similarity">
    <text evidence="1">Belongs to the sulfatase family.</text>
</comment>
<feature type="chain" id="PRO_5028993906" evidence="3">
    <location>
        <begin position="19"/>
        <end position="529"/>
    </location>
</feature>
<dbReference type="EMBL" id="CAAHFG010000001">
    <property type="protein sequence ID" value="VGO12572.1"/>
    <property type="molecule type" value="Genomic_DNA"/>
</dbReference>
<name>A0A6C2TY59_PONDE</name>
<evidence type="ECO:0000259" key="4">
    <source>
        <dbReference type="Pfam" id="PF16347"/>
    </source>
</evidence>
<keyword evidence="6" id="KW-1185">Reference proteome</keyword>
<dbReference type="Proteomes" id="UP000366872">
    <property type="component" value="Unassembled WGS sequence"/>
</dbReference>
<dbReference type="Pfam" id="PF16347">
    <property type="entry name" value="SGSH_C"/>
    <property type="match status" value="1"/>
</dbReference>
<organism evidence="5 6">
    <name type="scientific">Pontiella desulfatans</name>
    <dbReference type="NCBI Taxonomy" id="2750659"/>
    <lineage>
        <taxon>Bacteria</taxon>
        <taxon>Pseudomonadati</taxon>
        <taxon>Kiritimatiellota</taxon>
        <taxon>Kiritimatiellia</taxon>
        <taxon>Kiritimatiellales</taxon>
        <taxon>Pontiellaceae</taxon>
        <taxon>Pontiella</taxon>
    </lineage>
</organism>
<dbReference type="AlphaFoldDB" id="A0A6C2TY59"/>
<dbReference type="CDD" id="cd16031">
    <property type="entry name" value="G6S_like"/>
    <property type="match status" value="1"/>
</dbReference>
<dbReference type="PANTHER" id="PTHR43108:SF6">
    <property type="entry name" value="N-SULPHOGLUCOSAMINE SULPHOHYDROLASE"/>
    <property type="match status" value="1"/>
</dbReference>
<gene>
    <name evidence="5" type="primary">betC_15</name>
    <name evidence="5" type="ORF">PDESU_01125</name>
</gene>
<dbReference type="InterPro" id="IPR017850">
    <property type="entry name" value="Alkaline_phosphatase_core_sf"/>
</dbReference>
<keyword evidence="2" id="KW-0378">Hydrolase</keyword>
<sequence>MKLAYILTAALTVSSALAGAKPIQQPPNILFIFSDDHSTQAIGAYNGRMAPLNPTPNIDRLAQEGAIFRESFCANSICQPSRATVLTGKHSHLNGVTYNGAKWDGSQTIFPRLLKEQAGYQTALIGKWHLKPDPVDEFDYWMVLASSGGQGDYFNPNFNTINGPETLMGYSTDVITDRSIQWLENRDQEKPFLLMCQFKSPHVPQLPPIRNAEMYKDQDLPEPETLLDNYKNRQPYLSKHWMGLDTAKLAMIPPKGTDYPQDNEHKKALKRMTPEQVEAWHKAYDEQVQAYYDFMHSKASQDPVRLQRFKYQTMLKSYLRCVAAVDQNVGRLLQWLEDNDLENDTIVIYSSDQSYYIGEHGMADKRWMYEESLRMPLVVRWPGKIKPGTEVSELVQNIDYAPTLLSAAGLEAPPEMQGQSLLPLLAEGQNSHWRQTIYYHYYTNGEHNVPRHDGVRDSRYKLIHYYTDDTCELFDIQNDPNEVKSLHNNPEYSTVVERMKKKLAAQRKENAVPDSAFEAPYIHTGKLHR</sequence>
<evidence type="ECO:0000256" key="1">
    <source>
        <dbReference type="ARBA" id="ARBA00008779"/>
    </source>
</evidence>
<dbReference type="PROSITE" id="PS00149">
    <property type="entry name" value="SULFATASE_2"/>
    <property type="match status" value="1"/>
</dbReference>
<dbReference type="PANTHER" id="PTHR43108">
    <property type="entry name" value="N-ACETYLGLUCOSAMINE-6-SULFATASE FAMILY MEMBER"/>
    <property type="match status" value="1"/>
</dbReference>
<feature type="domain" description="N-sulphoglucosamine sulphohydrolase C-terminal" evidence="4">
    <location>
        <begin position="358"/>
        <end position="508"/>
    </location>
</feature>
<keyword evidence="3" id="KW-0732">Signal</keyword>
<feature type="signal peptide" evidence="3">
    <location>
        <begin position="1"/>
        <end position="18"/>
    </location>
</feature>
<dbReference type="GO" id="GO:0016787">
    <property type="term" value="F:hydrolase activity"/>
    <property type="evidence" value="ECO:0007669"/>
    <property type="project" value="UniProtKB-KW"/>
</dbReference>
<dbReference type="Gene3D" id="3.40.720.10">
    <property type="entry name" value="Alkaline Phosphatase, subunit A"/>
    <property type="match status" value="1"/>
</dbReference>
<proteinExistence type="inferred from homology"/>
<dbReference type="SUPFAM" id="SSF53649">
    <property type="entry name" value="Alkaline phosphatase-like"/>
    <property type="match status" value="1"/>
</dbReference>